<gene>
    <name evidence="1" type="ORF">L5515_017288</name>
</gene>
<evidence type="ECO:0000313" key="2">
    <source>
        <dbReference type="Proteomes" id="UP000829354"/>
    </source>
</evidence>
<organism evidence="1 2">
    <name type="scientific">Caenorhabditis briggsae</name>
    <dbReference type="NCBI Taxonomy" id="6238"/>
    <lineage>
        <taxon>Eukaryota</taxon>
        <taxon>Metazoa</taxon>
        <taxon>Ecdysozoa</taxon>
        <taxon>Nematoda</taxon>
        <taxon>Chromadorea</taxon>
        <taxon>Rhabditida</taxon>
        <taxon>Rhabditina</taxon>
        <taxon>Rhabditomorpha</taxon>
        <taxon>Rhabditoidea</taxon>
        <taxon>Rhabditidae</taxon>
        <taxon>Peloderinae</taxon>
        <taxon>Caenorhabditis</taxon>
    </lineage>
</organism>
<proteinExistence type="predicted"/>
<dbReference type="AlphaFoldDB" id="A0AAE9FDX8"/>
<dbReference type="EMBL" id="CP092625">
    <property type="protein sequence ID" value="UMM40772.1"/>
    <property type="molecule type" value="Genomic_DNA"/>
</dbReference>
<accession>A0AAE9FDX8</accession>
<sequence length="72" mass="8518">MYLPENYALVNGLDTTQYFEFNEGDIKKTNLGPDTRELEEDDGISRQKREAKMNYEENLRLEKDFLPSSHLF</sequence>
<keyword evidence="2" id="KW-1185">Reference proteome</keyword>
<reference evidence="1 2" key="1">
    <citation type="submission" date="2022-04" db="EMBL/GenBank/DDBJ databases">
        <title>Chromosome-level reference genomes for two strains of Caenorhabditis briggsae: an improved platform for comparative genomics.</title>
        <authorList>
            <person name="Stevens L."/>
            <person name="Andersen E."/>
        </authorList>
    </citation>
    <scope>NUCLEOTIDE SEQUENCE [LARGE SCALE GENOMIC DNA]</scope>
    <source>
        <strain evidence="1">VX34</strain>
        <tissue evidence="1">Whole-organism</tissue>
    </source>
</reference>
<evidence type="ECO:0000313" key="1">
    <source>
        <dbReference type="EMBL" id="UMM40772.1"/>
    </source>
</evidence>
<name>A0AAE9FDX8_CAEBR</name>
<dbReference type="Proteomes" id="UP000829354">
    <property type="component" value="Chromosome X"/>
</dbReference>
<protein>
    <submittedName>
        <fullName evidence="1">Uncharacterized protein</fullName>
    </submittedName>
</protein>